<protein>
    <submittedName>
        <fullName evidence="3">Alpha-actinin A-like</fullName>
    </submittedName>
</protein>
<accession>A0A3Q0JFB0</accession>
<evidence type="ECO:0000259" key="1">
    <source>
        <dbReference type="PROSITE" id="PS50021"/>
    </source>
</evidence>
<evidence type="ECO:0000313" key="3">
    <source>
        <dbReference type="RefSeq" id="XP_026687156.1"/>
    </source>
</evidence>
<name>A0A3Q0JFB0_DIACI</name>
<dbReference type="Pfam" id="PF00307">
    <property type="entry name" value="CH"/>
    <property type="match status" value="1"/>
</dbReference>
<dbReference type="STRING" id="121845.A0A3Q0JFB0"/>
<feature type="domain" description="Calponin-homology (CH)" evidence="1">
    <location>
        <begin position="15"/>
        <end position="73"/>
    </location>
</feature>
<dbReference type="RefSeq" id="XP_026687156.1">
    <property type="nucleotide sequence ID" value="XM_026831355.1"/>
</dbReference>
<keyword evidence="2" id="KW-1185">Reference proteome</keyword>
<dbReference type="InterPro" id="IPR050540">
    <property type="entry name" value="F-actin_Monoox_Mical"/>
</dbReference>
<dbReference type="AlphaFoldDB" id="A0A3Q0JFB0"/>
<gene>
    <name evidence="3" type="primary">LOC113471896</name>
</gene>
<proteinExistence type="predicted"/>
<dbReference type="Gene3D" id="1.10.418.10">
    <property type="entry name" value="Calponin-like domain"/>
    <property type="match status" value="1"/>
</dbReference>
<evidence type="ECO:0000313" key="2">
    <source>
        <dbReference type="Proteomes" id="UP000079169"/>
    </source>
</evidence>
<dbReference type="InterPro" id="IPR036872">
    <property type="entry name" value="CH_dom_sf"/>
</dbReference>
<dbReference type="SUPFAM" id="SSF47576">
    <property type="entry name" value="Calponin-homology domain, CH-domain"/>
    <property type="match status" value="1"/>
</dbReference>
<dbReference type="KEGG" id="dci:113471896"/>
<dbReference type="PANTHER" id="PTHR23167:SF46">
    <property type="entry name" value="EPS15 HOMOLOGY DOMAIN CONTAINING PROTEIN-BINDING PROTEIN 1, ISOFORM F"/>
    <property type="match status" value="1"/>
</dbReference>
<dbReference type="PaxDb" id="121845-A0A3Q0JFB0"/>
<dbReference type="PROSITE" id="PS50021">
    <property type="entry name" value="CH"/>
    <property type="match status" value="1"/>
</dbReference>
<dbReference type="Proteomes" id="UP000079169">
    <property type="component" value="Unplaced"/>
</dbReference>
<organism evidence="2 3">
    <name type="scientific">Diaphorina citri</name>
    <name type="common">Asian citrus psyllid</name>
    <dbReference type="NCBI Taxonomy" id="121845"/>
    <lineage>
        <taxon>Eukaryota</taxon>
        <taxon>Metazoa</taxon>
        <taxon>Ecdysozoa</taxon>
        <taxon>Arthropoda</taxon>
        <taxon>Hexapoda</taxon>
        <taxon>Insecta</taxon>
        <taxon>Pterygota</taxon>
        <taxon>Neoptera</taxon>
        <taxon>Paraneoptera</taxon>
        <taxon>Hemiptera</taxon>
        <taxon>Sternorrhyncha</taxon>
        <taxon>Psylloidea</taxon>
        <taxon>Psyllidae</taxon>
        <taxon>Diaphorininae</taxon>
        <taxon>Diaphorina</taxon>
    </lineage>
</organism>
<dbReference type="InterPro" id="IPR001715">
    <property type="entry name" value="CH_dom"/>
</dbReference>
<reference evidence="3" key="1">
    <citation type="submission" date="2025-08" db="UniProtKB">
        <authorList>
            <consortium name="RefSeq"/>
        </authorList>
    </citation>
    <scope>IDENTIFICATION</scope>
</reference>
<dbReference type="PANTHER" id="PTHR23167">
    <property type="entry name" value="CALPONIN HOMOLOGY DOMAIN-CONTAINING PROTEIN DDB_G0272472-RELATED"/>
    <property type="match status" value="1"/>
</dbReference>
<sequence>MDPCFDTLDFDMGERRGTKALEMWCRRVTEGYPGVRVDNMTSSWRDGLAFCALIHHFRPDLMTNRLLGKTRSS</sequence>
<dbReference type="GeneID" id="113471896"/>